<accession>A0A382TS40</accession>
<organism evidence="1">
    <name type="scientific">marine metagenome</name>
    <dbReference type="NCBI Taxonomy" id="408172"/>
    <lineage>
        <taxon>unclassified sequences</taxon>
        <taxon>metagenomes</taxon>
        <taxon>ecological metagenomes</taxon>
    </lineage>
</organism>
<proteinExistence type="predicted"/>
<dbReference type="AlphaFoldDB" id="A0A382TS40"/>
<dbReference type="EMBL" id="UINC01138379">
    <property type="protein sequence ID" value="SVD24278.1"/>
    <property type="molecule type" value="Genomic_DNA"/>
</dbReference>
<reference evidence="1" key="1">
    <citation type="submission" date="2018-05" db="EMBL/GenBank/DDBJ databases">
        <authorList>
            <person name="Lanie J.A."/>
            <person name="Ng W.-L."/>
            <person name="Kazmierczak K.M."/>
            <person name="Andrzejewski T.M."/>
            <person name="Davidsen T.M."/>
            <person name="Wayne K.J."/>
            <person name="Tettelin H."/>
            <person name="Glass J.I."/>
            <person name="Rusch D."/>
            <person name="Podicherti R."/>
            <person name="Tsui H.-C.T."/>
            <person name="Winkler M.E."/>
        </authorList>
    </citation>
    <scope>NUCLEOTIDE SEQUENCE</scope>
</reference>
<evidence type="ECO:0000313" key="1">
    <source>
        <dbReference type="EMBL" id="SVD24278.1"/>
    </source>
</evidence>
<gene>
    <name evidence="1" type="ORF">METZ01_LOCUS377132</name>
</gene>
<sequence length="23" mass="2498">MSDALDAVTFEILSSRLSAINDE</sequence>
<feature type="non-terminal residue" evidence="1">
    <location>
        <position position="23"/>
    </location>
</feature>
<protein>
    <submittedName>
        <fullName evidence="1">Uncharacterized protein</fullName>
    </submittedName>
</protein>
<name>A0A382TS40_9ZZZZ</name>